<dbReference type="OrthoDB" id="9812082at2"/>
<dbReference type="InterPro" id="IPR036390">
    <property type="entry name" value="WH_DNA-bd_sf"/>
</dbReference>
<comment type="caution">
    <text evidence="5">The sequence shown here is derived from an EMBL/GenBank/DDBJ whole genome shotgun (WGS) entry which is preliminary data.</text>
</comment>
<protein>
    <submittedName>
        <fullName evidence="5">Lrp/AsnC family transcriptional regulator</fullName>
    </submittedName>
</protein>
<dbReference type="Proteomes" id="UP000254101">
    <property type="component" value="Unassembled WGS sequence"/>
</dbReference>
<evidence type="ECO:0000256" key="1">
    <source>
        <dbReference type="ARBA" id="ARBA00023015"/>
    </source>
</evidence>
<proteinExistence type="predicted"/>
<evidence type="ECO:0000313" key="6">
    <source>
        <dbReference type="Proteomes" id="UP000254101"/>
    </source>
</evidence>
<keyword evidence="3" id="KW-0804">Transcription</keyword>
<dbReference type="SMART" id="SM00344">
    <property type="entry name" value="HTH_ASNC"/>
    <property type="match status" value="1"/>
</dbReference>
<evidence type="ECO:0000313" key="5">
    <source>
        <dbReference type="EMBL" id="RDS77801.1"/>
    </source>
</evidence>
<name>A0A395LLR5_9SPHN</name>
<sequence>MANLDEIDRQLLQELQTEGRVTNVELARRVGLTAPPCLRRVRALEDMGVIRGYHADLEPSKLGFAIVVFAMVSLKSQAEESLREFEAAMQDLPEVREVHMLNGEIDFILKIVSRDLQSFQEFLTSKLTPAPNVASVKTSLTIRTSKHTPGVPLK</sequence>
<dbReference type="AlphaFoldDB" id="A0A395LLR5"/>
<dbReference type="PRINTS" id="PR00033">
    <property type="entry name" value="HTHASNC"/>
</dbReference>
<accession>A0A395LLR5</accession>
<keyword evidence="2" id="KW-0238">DNA-binding</keyword>
<dbReference type="Pfam" id="PF13412">
    <property type="entry name" value="HTH_24"/>
    <property type="match status" value="1"/>
</dbReference>
<dbReference type="InterPro" id="IPR019887">
    <property type="entry name" value="Tscrpt_reg_AsnC/Lrp_C"/>
</dbReference>
<keyword evidence="6" id="KW-1185">Reference proteome</keyword>
<reference evidence="5 6" key="1">
    <citation type="submission" date="2018-07" db="EMBL/GenBank/DDBJ databases">
        <title>Erythrobacter nanhaiensis sp. nov., a novel member of the genus Erythrobacter isolated from the South China Sea.</title>
        <authorList>
            <person name="Chen X."/>
            <person name="Liu J."/>
        </authorList>
    </citation>
    <scope>NUCLEOTIDE SEQUENCE [LARGE SCALE GENOMIC DNA]</scope>
    <source>
        <strain evidence="5 6">S-5</strain>
    </source>
</reference>
<dbReference type="RefSeq" id="WP_115492024.1">
    <property type="nucleotide sequence ID" value="NZ_JACHWW010000001.1"/>
</dbReference>
<dbReference type="PANTHER" id="PTHR30154">
    <property type="entry name" value="LEUCINE-RESPONSIVE REGULATORY PROTEIN"/>
    <property type="match status" value="1"/>
</dbReference>
<gene>
    <name evidence="5" type="ORF">DL238_09430</name>
</gene>
<dbReference type="GO" id="GO:0006355">
    <property type="term" value="P:regulation of DNA-templated transcription"/>
    <property type="evidence" value="ECO:0007669"/>
    <property type="project" value="UniProtKB-ARBA"/>
</dbReference>
<dbReference type="InterPro" id="IPR000485">
    <property type="entry name" value="AsnC-type_HTH_dom"/>
</dbReference>
<evidence type="ECO:0000256" key="3">
    <source>
        <dbReference type="ARBA" id="ARBA00023163"/>
    </source>
</evidence>
<dbReference type="PANTHER" id="PTHR30154:SF34">
    <property type="entry name" value="TRANSCRIPTIONAL REGULATOR AZLB"/>
    <property type="match status" value="1"/>
</dbReference>
<dbReference type="Pfam" id="PF01037">
    <property type="entry name" value="AsnC_trans_reg"/>
    <property type="match status" value="1"/>
</dbReference>
<dbReference type="PROSITE" id="PS00519">
    <property type="entry name" value="HTH_ASNC_1"/>
    <property type="match status" value="1"/>
</dbReference>
<dbReference type="GO" id="GO:0043565">
    <property type="term" value="F:sequence-specific DNA binding"/>
    <property type="evidence" value="ECO:0007669"/>
    <property type="project" value="InterPro"/>
</dbReference>
<dbReference type="InterPro" id="IPR036388">
    <property type="entry name" value="WH-like_DNA-bd_sf"/>
</dbReference>
<dbReference type="InterPro" id="IPR011008">
    <property type="entry name" value="Dimeric_a/b-barrel"/>
</dbReference>
<dbReference type="SUPFAM" id="SSF46785">
    <property type="entry name" value="Winged helix' DNA-binding domain"/>
    <property type="match status" value="1"/>
</dbReference>
<feature type="domain" description="HTH asnC-type" evidence="4">
    <location>
        <begin position="4"/>
        <end position="65"/>
    </location>
</feature>
<dbReference type="Gene3D" id="1.10.10.10">
    <property type="entry name" value="Winged helix-like DNA-binding domain superfamily/Winged helix DNA-binding domain"/>
    <property type="match status" value="1"/>
</dbReference>
<dbReference type="InterPro" id="IPR011991">
    <property type="entry name" value="ArsR-like_HTH"/>
</dbReference>
<dbReference type="GO" id="GO:0005829">
    <property type="term" value="C:cytosol"/>
    <property type="evidence" value="ECO:0007669"/>
    <property type="project" value="TreeGrafter"/>
</dbReference>
<dbReference type="SUPFAM" id="SSF54909">
    <property type="entry name" value="Dimeric alpha+beta barrel"/>
    <property type="match status" value="1"/>
</dbReference>
<dbReference type="GO" id="GO:0043200">
    <property type="term" value="P:response to amino acid"/>
    <property type="evidence" value="ECO:0007669"/>
    <property type="project" value="TreeGrafter"/>
</dbReference>
<organism evidence="5 6">
    <name type="scientific">Alteriqipengyuania lutimaris</name>
    <dbReference type="NCBI Taxonomy" id="1538146"/>
    <lineage>
        <taxon>Bacteria</taxon>
        <taxon>Pseudomonadati</taxon>
        <taxon>Pseudomonadota</taxon>
        <taxon>Alphaproteobacteria</taxon>
        <taxon>Sphingomonadales</taxon>
        <taxon>Erythrobacteraceae</taxon>
        <taxon>Alteriqipengyuania</taxon>
    </lineage>
</organism>
<keyword evidence="1" id="KW-0805">Transcription regulation</keyword>
<dbReference type="InterPro" id="IPR019885">
    <property type="entry name" value="Tscrpt_reg_HTH_AsnC-type_CS"/>
</dbReference>
<evidence type="ECO:0000256" key="2">
    <source>
        <dbReference type="ARBA" id="ARBA00023125"/>
    </source>
</evidence>
<dbReference type="PROSITE" id="PS50956">
    <property type="entry name" value="HTH_ASNC_2"/>
    <property type="match status" value="1"/>
</dbReference>
<dbReference type="EMBL" id="QRBB01000001">
    <property type="protein sequence ID" value="RDS77801.1"/>
    <property type="molecule type" value="Genomic_DNA"/>
</dbReference>
<dbReference type="InterPro" id="IPR019888">
    <property type="entry name" value="Tscrpt_reg_AsnC-like"/>
</dbReference>
<dbReference type="Gene3D" id="3.30.70.920">
    <property type="match status" value="1"/>
</dbReference>
<evidence type="ECO:0000259" key="4">
    <source>
        <dbReference type="PROSITE" id="PS50956"/>
    </source>
</evidence>
<dbReference type="CDD" id="cd00090">
    <property type="entry name" value="HTH_ARSR"/>
    <property type="match status" value="1"/>
</dbReference>